<accession>A0ABP8ZYL7</accession>
<dbReference type="InterPro" id="IPR023834">
    <property type="entry name" value="T7SS_pept_S8A_mycosin"/>
</dbReference>
<dbReference type="NCBIfam" id="TIGR03921">
    <property type="entry name" value="T7SS_mycosin"/>
    <property type="match status" value="1"/>
</dbReference>
<organism evidence="15 16">
    <name type="scientific">Streptomyces sanyensis</name>
    <dbReference type="NCBI Taxonomy" id="568869"/>
    <lineage>
        <taxon>Bacteria</taxon>
        <taxon>Bacillati</taxon>
        <taxon>Actinomycetota</taxon>
        <taxon>Actinomycetes</taxon>
        <taxon>Kitasatosporales</taxon>
        <taxon>Streptomycetaceae</taxon>
        <taxon>Streptomyces</taxon>
    </lineage>
</organism>
<feature type="active site" description="Charge relay system" evidence="10">
    <location>
        <position position="66"/>
    </location>
</feature>
<evidence type="ECO:0000313" key="16">
    <source>
        <dbReference type="Proteomes" id="UP001501147"/>
    </source>
</evidence>
<dbReference type="InterPro" id="IPR015500">
    <property type="entry name" value="Peptidase_S8_subtilisin-rel"/>
</dbReference>
<dbReference type="PROSITE" id="PS51892">
    <property type="entry name" value="SUBTILASE"/>
    <property type="match status" value="1"/>
</dbReference>
<name>A0ABP8ZYL7_9ACTN</name>
<keyword evidence="16" id="KW-1185">Reference proteome</keyword>
<evidence type="ECO:0000256" key="5">
    <source>
        <dbReference type="ARBA" id="ARBA00022692"/>
    </source>
</evidence>
<keyword evidence="7 10" id="KW-0720">Serine protease</keyword>
<feature type="region of interest" description="Disordered" evidence="11">
    <location>
        <begin position="343"/>
        <end position="380"/>
    </location>
</feature>
<feature type="compositionally biased region" description="Low complexity" evidence="11">
    <location>
        <begin position="435"/>
        <end position="453"/>
    </location>
</feature>
<feature type="signal peptide" evidence="13">
    <location>
        <begin position="1"/>
        <end position="33"/>
    </location>
</feature>
<keyword evidence="4 10" id="KW-0645">Protease</keyword>
<evidence type="ECO:0000256" key="10">
    <source>
        <dbReference type="PROSITE-ProRule" id="PRU01240"/>
    </source>
</evidence>
<evidence type="ECO:0000256" key="2">
    <source>
        <dbReference type="ARBA" id="ARBA00011073"/>
    </source>
</evidence>
<evidence type="ECO:0000256" key="3">
    <source>
        <dbReference type="ARBA" id="ARBA00022475"/>
    </source>
</evidence>
<dbReference type="RefSeq" id="WP_345611261.1">
    <property type="nucleotide sequence ID" value="NZ_BAABJV010000002.1"/>
</dbReference>
<dbReference type="InterPro" id="IPR036852">
    <property type="entry name" value="Peptidase_S8/S53_dom_sf"/>
</dbReference>
<sequence length="469" mass="48023">MLIGSNRSVRRWRAVSAALGLLLVGIAATPAQAETIREQQWHLDLMQADEMWKVSTGKGITVAVVDTGVDDSLPELKGQVKEGLNLSAEPGNSKVDNDGHGTTMAMLIAGTGSRPGGGSYGLAPDAKILSIKMPRGNEGTKLAWNPKVWQPALSKAIRHAVDSGAKVINISLAVWDQSEENIEAVKYAWEKGALIFAGVGNDGDGANRVMYPAATPGVVGVSAIDRNGTVTAESQSGPQVDLAAPGDEIISSCLGGSQLCEGHGTSDATALASASAALIWSKYPEWTNNQVLRVMINTAGKAKNGMERTDRGGYGVVRPRIALKTPGDPGPADVYPLPDLAAAEASAEPDPEPSAAPDPAAGGDESGPDQAAADPQDEDGGSGLWIALGVGAAVILAGAVAAVVVRRRRAAPQAQPVGAAPYPPQAGPPPPAPPSHGQAPQGYLQPPTGRFGPPTDPPPAAPPTRDPGH</sequence>
<evidence type="ECO:0000256" key="12">
    <source>
        <dbReference type="SAM" id="Phobius"/>
    </source>
</evidence>
<evidence type="ECO:0000256" key="9">
    <source>
        <dbReference type="ARBA" id="ARBA00023136"/>
    </source>
</evidence>
<dbReference type="GO" id="GO:0006508">
    <property type="term" value="P:proteolysis"/>
    <property type="evidence" value="ECO:0007669"/>
    <property type="project" value="UniProtKB-KW"/>
</dbReference>
<dbReference type="InterPro" id="IPR050131">
    <property type="entry name" value="Peptidase_S8_subtilisin-like"/>
</dbReference>
<dbReference type="GO" id="GO:0008233">
    <property type="term" value="F:peptidase activity"/>
    <property type="evidence" value="ECO:0007669"/>
    <property type="project" value="UniProtKB-KW"/>
</dbReference>
<keyword evidence="5 12" id="KW-0812">Transmembrane</keyword>
<comment type="subcellular location">
    <subcellularLocation>
        <location evidence="1">Cell membrane</location>
        <topology evidence="1">Single-pass membrane protein</topology>
    </subcellularLocation>
</comment>
<dbReference type="SUPFAM" id="SSF52743">
    <property type="entry name" value="Subtilisin-like"/>
    <property type="match status" value="1"/>
</dbReference>
<reference evidence="16" key="1">
    <citation type="journal article" date="2019" name="Int. J. Syst. Evol. Microbiol.">
        <title>The Global Catalogue of Microorganisms (GCM) 10K type strain sequencing project: providing services to taxonomists for standard genome sequencing and annotation.</title>
        <authorList>
            <consortium name="The Broad Institute Genomics Platform"/>
            <consortium name="The Broad Institute Genome Sequencing Center for Infectious Disease"/>
            <person name="Wu L."/>
            <person name="Ma J."/>
        </authorList>
    </citation>
    <scope>NUCLEOTIDE SEQUENCE [LARGE SCALE GENOMIC DNA]</scope>
    <source>
        <strain evidence="16">JCM 18324</strain>
    </source>
</reference>
<dbReference type="EMBL" id="BAABJV010000002">
    <property type="protein sequence ID" value="GAA4769778.1"/>
    <property type="molecule type" value="Genomic_DNA"/>
</dbReference>
<keyword evidence="9 12" id="KW-0472">Membrane</keyword>
<feature type="active site" description="Charge relay system" evidence="10">
    <location>
        <position position="100"/>
    </location>
</feature>
<evidence type="ECO:0000256" key="7">
    <source>
        <dbReference type="ARBA" id="ARBA00022825"/>
    </source>
</evidence>
<evidence type="ECO:0000256" key="6">
    <source>
        <dbReference type="ARBA" id="ARBA00022801"/>
    </source>
</evidence>
<feature type="compositionally biased region" description="Pro residues" evidence="11">
    <location>
        <begin position="454"/>
        <end position="469"/>
    </location>
</feature>
<feature type="transmembrane region" description="Helical" evidence="12">
    <location>
        <begin position="384"/>
        <end position="405"/>
    </location>
</feature>
<dbReference type="Pfam" id="PF00082">
    <property type="entry name" value="Peptidase_S8"/>
    <property type="match status" value="1"/>
</dbReference>
<evidence type="ECO:0000256" key="4">
    <source>
        <dbReference type="ARBA" id="ARBA00022670"/>
    </source>
</evidence>
<gene>
    <name evidence="15" type="primary">mycP_1</name>
    <name evidence="15" type="ORF">GCM10023329_15940</name>
</gene>
<evidence type="ECO:0000256" key="8">
    <source>
        <dbReference type="ARBA" id="ARBA00022989"/>
    </source>
</evidence>
<comment type="caution">
    <text evidence="15">The sequence shown here is derived from an EMBL/GenBank/DDBJ whole genome shotgun (WGS) entry which is preliminary data.</text>
</comment>
<feature type="region of interest" description="Disordered" evidence="11">
    <location>
        <begin position="414"/>
        <end position="469"/>
    </location>
</feature>
<evidence type="ECO:0000256" key="13">
    <source>
        <dbReference type="SAM" id="SignalP"/>
    </source>
</evidence>
<keyword evidence="13" id="KW-0732">Signal</keyword>
<feature type="compositionally biased region" description="Low complexity" evidence="11">
    <location>
        <begin position="343"/>
        <end position="374"/>
    </location>
</feature>
<feature type="compositionally biased region" description="Pro residues" evidence="11">
    <location>
        <begin position="421"/>
        <end position="434"/>
    </location>
</feature>
<evidence type="ECO:0000259" key="14">
    <source>
        <dbReference type="Pfam" id="PF00082"/>
    </source>
</evidence>
<protein>
    <submittedName>
        <fullName evidence="15">Type VII secretion-associated serine protease mycosin</fullName>
    </submittedName>
</protein>
<feature type="chain" id="PRO_5046768002" evidence="13">
    <location>
        <begin position="34"/>
        <end position="469"/>
    </location>
</feature>
<dbReference type="PANTHER" id="PTHR43806">
    <property type="entry name" value="PEPTIDASE S8"/>
    <property type="match status" value="1"/>
</dbReference>
<dbReference type="Proteomes" id="UP001501147">
    <property type="component" value="Unassembled WGS sequence"/>
</dbReference>
<evidence type="ECO:0000256" key="1">
    <source>
        <dbReference type="ARBA" id="ARBA00004162"/>
    </source>
</evidence>
<keyword evidence="6 10" id="KW-0378">Hydrolase</keyword>
<keyword evidence="3" id="KW-1003">Cell membrane</keyword>
<evidence type="ECO:0000256" key="11">
    <source>
        <dbReference type="SAM" id="MobiDB-lite"/>
    </source>
</evidence>
<dbReference type="InterPro" id="IPR000209">
    <property type="entry name" value="Peptidase_S8/S53_dom"/>
</dbReference>
<dbReference type="PANTHER" id="PTHR43806:SF11">
    <property type="entry name" value="CEREVISIN-RELATED"/>
    <property type="match status" value="1"/>
</dbReference>
<dbReference type="PRINTS" id="PR00723">
    <property type="entry name" value="SUBTILISIN"/>
</dbReference>
<comment type="similarity">
    <text evidence="2 10">Belongs to the peptidase S8 family.</text>
</comment>
<proteinExistence type="inferred from homology"/>
<feature type="active site" description="Charge relay system" evidence="10">
    <location>
        <position position="266"/>
    </location>
</feature>
<evidence type="ECO:0000313" key="15">
    <source>
        <dbReference type="EMBL" id="GAA4769778.1"/>
    </source>
</evidence>
<keyword evidence="8 12" id="KW-1133">Transmembrane helix</keyword>
<dbReference type="Gene3D" id="3.40.50.200">
    <property type="entry name" value="Peptidase S8/S53 domain"/>
    <property type="match status" value="1"/>
</dbReference>
<feature type="domain" description="Peptidase S8/S53" evidence="14">
    <location>
        <begin position="57"/>
        <end position="306"/>
    </location>
</feature>